<evidence type="ECO:0000313" key="2">
    <source>
        <dbReference type="EMBL" id="EIN03636.1"/>
    </source>
</evidence>
<dbReference type="CDD" id="cd06257">
    <property type="entry name" value="DnaJ"/>
    <property type="match status" value="1"/>
</dbReference>
<dbReference type="AlphaFoldDB" id="R7S303"/>
<dbReference type="InterPro" id="IPR001623">
    <property type="entry name" value="DnaJ_domain"/>
</dbReference>
<dbReference type="HOGENOM" id="CLU_096865_0_0_1"/>
<dbReference type="GeneID" id="18877650"/>
<dbReference type="SUPFAM" id="SSF46565">
    <property type="entry name" value="Chaperone J-domain"/>
    <property type="match status" value="1"/>
</dbReference>
<dbReference type="OrthoDB" id="442087at2759"/>
<dbReference type="SMART" id="SM00271">
    <property type="entry name" value="DnaJ"/>
    <property type="match status" value="1"/>
</dbReference>
<dbReference type="Proteomes" id="UP000054196">
    <property type="component" value="Unassembled WGS sequence"/>
</dbReference>
<dbReference type="PROSITE" id="PS50076">
    <property type="entry name" value="DNAJ_2"/>
    <property type="match status" value="1"/>
</dbReference>
<name>R7S303_PUNST</name>
<dbReference type="eggNOG" id="KOG0714">
    <property type="taxonomic scope" value="Eukaryota"/>
</dbReference>
<reference evidence="3" key="1">
    <citation type="journal article" date="2012" name="Science">
        <title>The Paleozoic origin of enzymatic lignin decomposition reconstructed from 31 fungal genomes.</title>
        <authorList>
            <person name="Floudas D."/>
            <person name="Binder M."/>
            <person name="Riley R."/>
            <person name="Barry K."/>
            <person name="Blanchette R.A."/>
            <person name="Henrissat B."/>
            <person name="Martinez A.T."/>
            <person name="Otillar R."/>
            <person name="Spatafora J.W."/>
            <person name="Yadav J.S."/>
            <person name="Aerts A."/>
            <person name="Benoit I."/>
            <person name="Boyd A."/>
            <person name="Carlson A."/>
            <person name="Copeland A."/>
            <person name="Coutinho P.M."/>
            <person name="de Vries R.P."/>
            <person name="Ferreira P."/>
            <person name="Findley K."/>
            <person name="Foster B."/>
            <person name="Gaskell J."/>
            <person name="Glotzer D."/>
            <person name="Gorecki P."/>
            <person name="Heitman J."/>
            <person name="Hesse C."/>
            <person name="Hori C."/>
            <person name="Igarashi K."/>
            <person name="Jurgens J.A."/>
            <person name="Kallen N."/>
            <person name="Kersten P."/>
            <person name="Kohler A."/>
            <person name="Kuees U."/>
            <person name="Kumar T.K.A."/>
            <person name="Kuo A."/>
            <person name="LaButti K."/>
            <person name="Larrondo L.F."/>
            <person name="Lindquist E."/>
            <person name="Ling A."/>
            <person name="Lombard V."/>
            <person name="Lucas S."/>
            <person name="Lundell T."/>
            <person name="Martin R."/>
            <person name="McLaughlin D.J."/>
            <person name="Morgenstern I."/>
            <person name="Morin E."/>
            <person name="Murat C."/>
            <person name="Nagy L.G."/>
            <person name="Nolan M."/>
            <person name="Ohm R.A."/>
            <person name="Patyshakuliyeva A."/>
            <person name="Rokas A."/>
            <person name="Ruiz-Duenas F.J."/>
            <person name="Sabat G."/>
            <person name="Salamov A."/>
            <person name="Samejima M."/>
            <person name="Schmutz J."/>
            <person name="Slot J.C."/>
            <person name="St John F."/>
            <person name="Stenlid J."/>
            <person name="Sun H."/>
            <person name="Sun S."/>
            <person name="Syed K."/>
            <person name="Tsang A."/>
            <person name="Wiebenga A."/>
            <person name="Young D."/>
            <person name="Pisabarro A."/>
            <person name="Eastwood D.C."/>
            <person name="Martin F."/>
            <person name="Cullen D."/>
            <person name="Grigoriev I.V."/>
            <person name="Hibbett D.S."/>
        </authorList>
    </citation>
    <scope>NUCLEOTIDE SEQUENCE [LARGE SCALE GENOMIC DNA]</scope>
    <source>
        <strain evidence="3">HHB-11173 SS5</strain>
    </source>
</reference>
<dbReference type="PANTHER" id="PTHR24074">
    <property type="entry name" value="CO-CHAPERONE PROTEIN DJLA"/>
    <property type="match status" value="1"/>
</dbReference>
<dbReference type="EMBL" id="JH687560">
    <property type="protein sequence ID" value="EIN03636.1"/>
    <property type="molecule type" value="Genomic_DNA"/>
</dbReference>
<proteinExistence type="predicted"/>
<dbReference type="InterPro" id="IPR050817">
    <property type="entry name" value="DjlA_DnaK_co-chaperone"/>
</dbReference>
<accession>R7S303</accession>
<keyword evidence="3" id="KW-1185">Reference proteome</keyword>
<sequence length="202" mass="23442">MQHSLYDVLGIMESASTEEVRRAYKQKALATHPDKLNQDASDSEKRNAEARFHQIQEAFEILSEPKQRRLYNYSLRYLPTRPLPRPPLARACSSEQTRKEIMEHQAKLAQTRVEWQQKVQRRSEERLKLTRARNIERLAREASLKWDDAALLGDEDGGEHFEQGKTAGVQENLYECLVNSCVDDLRARTKHHSSRTARSENA</sequence>
<evidence type="ECO:0000313" key="3">
    <source>
        <dbReference type="Proteomes" id="UP000054196"/>
    </source>
</evidence>
<dbReference type="InterPro" id="IPR036869">
    <property type="entry name" value="J_dom_sf"/>
</dbReference>
<protein>
    <submittedName>
        <fullName evidence="2">DnaJ-domain-containing protein</fullName>
    </submittedName>
</protein>
<organism evidence="2 3">
    <name type="scientific">Punctularia strigosozonata (strain HHB-11173)</name>
    <name type="common">White-rot fungus</name>
    <dbReference type="NCBI Taxonomy" id="741275"/>
    <lineage>
        <taxon>Eukaryota</taxon>
        <taxon>Fungi</taxon>
        <taxon>Dikarya</taxon>
        <taxon>Basidiomycota</taxon>
        <taxon>Agaricomycotina</taxon>
        <taxon>Agaricomycetes</taxon>
        <taxon>Corticiales</taxon>
        <taxon>Punctulariaceae</taxon>
        <taxon>Punctularia</taxon>
    </lineage>
</organism>
<dbReference type="RefSeq" id="XP_007389123.1">
    <property type="nucleotide sequence ID" value="XM_007389061.1"/>
</dbReference>
<dbReference type="Pfam" id="PF00226">
    <property type="entry name" value="DnaJ"/>
    <property type="match status" value="1"/>
</dbReference>
<gene>
    <name evidence="2" type="ORF">PUNSTDRAFT_123223</name>
</gene>
<evidence type="ECO:0000259" key="1">
    <source>
        <dbReference type="PROSITE" id="PS50076"/>
    </source>
</evidence>
<dbReference type="KEGG" id="psq:PUNSTDRAFT_123223"/>
<dbReference type="Gene3D" id="1.10.287.110">
    <property type="entry name" value="DnaJ domain"/>
    <property type="match status" value="1"/>
</dbReference>
<dbReference type="PRINTS" id="PR00625">
    <property type="entry name" value="JDOMAIN"/>
</dbReference>
<feature type="domain" description="J" evidence="1">
    <location>
        <begin position="4"/>
        <end position="75"/>
    </location>
</feature>